<protein>
    <submittedName>
        <fullName evidence="2">Uncharacterized protein</fullName>
    </submittedName>
</protein>
<dbReference type="AlphaFoldDB" id="A0AAV4GLP5"/>
<accession>A0AAV4GLP5</accession>
<name>A0AAV4GLP5_9GAST</name>
<evidence type="ECO:0000256" key="1">
    <source>
        <dbReference type="SAM" id="MobiDB-lite"/>
    </source>
</evidence>
<comment type="caution">
    <text evidence="2">The sequence shown here is derived from an EMBL/GenBank/DDBJ whole genome shotgun (WGS) entry which is preliminary data.</text>
</comment>
<sequence length="421" mass="47140">MLLNLPYLTNNFYFLFLSGWLCSLNGENRLSREGLRLDHNQSGERLFPIMLDSHNSEPKSKSGFRRTSLGKYDDSFVICEGPNKTVQCLLSPPPRDKKSQLDELITDAGELPITERTDNVTLKTIEKFLKLDTTLKSKAIQEILQFVQDPTMSNLQVVKRLRPYFLEKIYLWHGLSIYIVKTLDPLSREKQKRKSSWASDGTSKMSTSSNSSSRSPRQSLLKTKGKNAPSKKDKSENSSYRPGPEDGMDRNVSRQVEGPDDPSNSVKEAPNAARSDPEGTAAGRQNASEVDEESVISSEIMRLVAETAPTIIAVDESRESLLEKKSSLSNQVQSKESLSDENAFLTAQDNKDKGKTRSFLNVVNRIMRGVTVIRDMVRHAGLLRKSFVTMASSVASWSSGRRSAFGLRGPEFESCFRQVDV</sequence>
<feature type="compositionally biased region" description="Low complexity" evidence="1">
    <location>
        <begin position="199"/>
        <end position="219"/>
    </location>
</feature>
<dbReference type="Proteomes" id="UP000762676">
    <property type="component" value="Unassembled WGS sequence"/>
</dbReference>
<gene>
    <name evidence="2" type="ORF">ElyMa_000721400</name>
</gene>
<feature type="region of interest" description="Disordered" evidence="1">
    <location>
        <begin position="189"/>
        <end position="296"/>
    </location>
</feature>
<dbReference type="EMBL" id="BMAT01001480">
    <property type="protein sequence ID" value="GFR86473.1"/>
    <property type="molecule type" value="Genomic_DNA"/>
</dbReference>
<organism evidence="2 3">
    <name type="scientific">Elysia marginata</name>
    <dbReference type="NCBI Taxonomy" id="1093978"/>
    <lineage>
        <taxon>Eukaryota</taxon>
        <taxon>Metazoa</taxon>
        <taxon>Spiralia</taxon>
        <taxon>Lophotrochozoa</taxon>
        <taxon>Mollusca</taxon>
        <taxon>Gastropoda</taxon>
        <taxon>Heterobranchia</taxon>
        <taxon>Euthyneura</taxon>
        <taxon>Panpulmonata</taxon>
        <taxon>Sacoglossa</taxon>
        <taxon>Placobranchoidea</taxon>
        <taxon>Plakobranchidae</taxon>
        <taxon>Elysia</taxon>
    </lineage>
</organism>
<keyword evidence="3" id="KW-1185">Reference proteome</keyword>
<feature type="compositionally biased region" description="Basic and acidic residues" evidence="1">
    <location>
        <begin position="243"/>
        <end position="252"/>
    </location>
</feature>
<evidence type="ECO:0000313" key="2">
    <source>
        <dbReference type="EMBL" id="GFR86473.1"/>
    </source>
</evidence>
<evidence type="ECO:0000313" key="3">
    <source>
        <dbReference type="Proteomes" id="UP000762676"/>
    </source>
</evidence>
<reference evidence="2 3" key="1">
    <citation type="journal article" date="2021" name="Elife">
        <title>Chloroplast acquisition without the gene transfer in kleptoplastic sea slugs, Plakobranchus ocellatus.</title>
        <authorList>
            <person name="Maeda T."/>
            <person name="Takahashi S."/>
            <person name="Yoshida T."/>
            <person name="Shimamura S."/>
            <person name="Takaki Y."/>
            <person name="Nagai Y."/>
            <person name="Toyoda A."/>
            <person name="Suzuki Y."/>
            <person name="Arimoto A."/>
            <person name="Ishii H."/>
            <person name="Satoh N."/>
            <person name="Nishiyama T."/>
            <person name="Hasebe M."/>
            <person name="Maruyama T."/>
            <person name="Minagawa J."/>
            <person name="Obokata J."/>
            <person name="Shigenobu S."/>
        </authorList>
    </citation>
    <scope>NUCLEOTIDE SEQUENCE [LARGE SCALE GENOMIC DNA]</scope>
</reference>
<proteinExistence type="predicted"/>